<dbReference type="Pfam" id="PF00072">
    <property type="entry name" value="Response_reg"/>
    <property type="match status" value="1"/>
</dbReference>
<dbReference type="InterPro" id="IPR018062">
    <property type="entry name" value="HTH_AraC-typ_CS"/>
</dbReference>
<dbReference type="InterPro" id="IPR011006">
    <property type="entry name" value="CheY-like_superfamily"/>
</dbReference>
<evidence type="ECO:0000256" key="3">
    <source>
        <dbReference type="ARBA" id="ARBA00023163"/>
    </source>
</evidence>
<dbReference type="CDD" id="cd17536">
    <property type="entry name" value="REC_YesN-like"/>
    <property type="match status" value="1"/>
</dbReference>
<dbReference type="GO" id="GO:0043565">
    <property type="term" value="F:sequence-specific DNA binding"/>
    <property type="evidence" value="ECO:0007669"/>
    <property type="project" value="InterPro"/>
</dbReference>
<keyword evidence="4" id="KW-0597">Phosphoprotein</keyword>
<dbReference type="GO" id="GO:0000160">
    <property type="term" value="P:phosphorelay signal transduction system"/>
    <property type="evidence" value="ECO:0007669"/>
    <property type="project" value="InterPro"/>
</dbReference>
<evidence type="ECO:0000256" key="1">
    <source>
        <dbReference type="ARBA" id="ARBA00023015"/>
    </source>
</evidence>
<accession>A0A6N8EYA9</accession>
<evidence type="ECO:0000259" key="5">
    <source>
        <dbReference type="PROSITE" id="PS01124"/>
    </source>
</evidence>
<dbReference type="PANTHER" id="PTHR43280:SF10">
    <property type="entry name" value="REGULATORY PROTEIN POCR"/>
    <property type="match status" value="1"/>
</dbReference>
<keyword evidence="3" id="KW-0804">Transcription</keyword>
<keyword evidence="2" id="KW-0238">DNA-binding</keyword>
<feature type="domain" description="Response regulatory" evidence="6">
    <location>
        <begin position="3"/>
        <end position="118"/>
    </location>
</feature>
<evidence type="ECO:0000313" key="8">
    <source>
        <dbReference type="Proteomes" id="UP000442469"/>
    </source>
</evidence>
<comment type="caution">
    <text evidence="7">The sequence shown here is derived from an EMBL/GenBank/DDBJ whole genome shotgun (WGS) entry which is preliminary data.</text>
</comment>
<dbReference type="SUPFAM" id="SSF52172">
    <property type="entry name" value="CheY-like"/>
    <property type="match status" value="1"/>
</dbReference>
<dbReference type="Proteomes" id="UP000442469">
    <property type="component" value="Unassembled WGS sequence"/>
</dbReference>
<evidence type="ECO:0000259" key="6">
    <source>
        <dbReference type="PROSITE" id="PS50110"/>
    </source>
</evidence>
<dbReference type="PROSITE" id="PS01124">
    <property type="entry name" value="HTH_ARAC_FAMILY_2"/>
    <property type="match status" value="1"/>
</dbReference>
<evidence type="ECO:0000256" key="2">
    <source>
        <dbReference type="ARBA" id="ARBA00023125"/>
    </source>
</evidence>
<dbReference type="PROSITE" id="PS50110">
    <property type="entry name" value="RESPONSE_REGULATORY"/>
    <property type="match status" value="1"/>
</dbReference>
<dbReference type="SUPFAM" id="SSF46689">
    <property type="entry name" value="Homeodomain-like"/>
    <property type="match status" value="2"/>
</dbReference>
<name>A0A6N8EYA9_PAEMA</name>
<dbReference type="Pfam" id="PF12833">
    <property type="entry name" value="HTH_18"/>
    <property type="match status" value="1"/>
</dbReference>
<evidence type="ECO:0000313" key="7">
    <source>
        <dbReference type="EMBL" id="MUG24614.1"/>
    </source>
</evidence>
<keyword evidence="1" id="KW-0805">Transcription regulation</keyword>
<dbReference type="Gene3D" id="3.40.50.2300">
    <property type="match status" value="1"/>
</dbReference>
<dbReference type="Gene3D" id="1.10.10.60">
    <property type="entry name" value="Homeodomain-like"/>
    <property type="match status" value="2"/>
</dbReference>
<dbReference type="GO" id="GO:0003700">
    <property type="term" value="F:DNA-binding transcription factor activity"/>
    <property type="evidence" value="ECO:0007669"/>
    <property type="project" value="InterPro"/>
</dbReference>
<dbReference type="EMBL" id="WNZZ01000016">
    <property type="protein sequence ID" value="MUG24614.1"/>
    <property type="molecule type" value="Genomic_DNA"/>
</dbReference>
<dbReference type="PROSITE" id="PS00041">
    <property type="entry name" value="HTH_ARAC_FAMILY_1"/>
    <property type="match status" value="1"/>
</dbReference>
<dbReference type="InterPro" id="IPR009057">
    <property type="entry name" value="Homeodomain-like_sf"/>
</dbReference>
<sequence length="522" mass="59377">MLHFLLVDDEPGHVIGFTKLLGKLRPGDAVSSARSGEEALRLCERRVFDLIFTDIRMPQMTGLEFMEKLDPANRTKVVVLSGYDFFEYAQQAITFGAFGYLLKPVDAAKLQEVFARAEQISERERRDRLRQQELAARIDRMEPAYSGKLLQSWIDGTLSGDRLGELKVILPIAGAGAAVSVKRNSSFGPEEASRVQTLLRRYGGCFCFVNGHDDEELICVLGDGVDPQAAGQVFEEPELRFGAGHLSAGIGSRRDSLLEEAHISVREARFARQEYFYEEDRAVFAIGASRLDRERIPALASAAETALKEALRSGDEQAVTAALAGMFREWRSPPYPLPHRLRDKCKLLLVKMIEDHDLLREGSLHDDFLREIEVLTEHTAVYSQLEGGALEVVVRAVRTIKEWKENHRHQLVQRCLAYIDEHYRSDISLESTAQKFGLSAGYFSQYFKNKLKINFTVYLNQVRLSKAKAKAMLEHETLRVYKIAEAVGYQDVKYFNRVFKKEFGMTPEEYRKTIRILRQKRG</sequence>
<proteinExistence type="predicted"/>
<dbReference type="SMART" id="SM00448">
    <property type="entry name" value="REC"/>
    <property type="match status" value="1"/>
</dbReference>
<feature type="modified residue" description="4-aspartylphosphate" evidence="4">
    <location>
        <position position="54"/>
    </location>
</feature>
<reference evidence="7 8" key="1">
    <citation type="submission" date="2019-11" db="EMBL/GenBank/DDBJ databases">
        <title>Draft genome sequences of five Paenibacillus species of dairy origin.</title>
        <authorList>
            <person name="Olajide A.M."/>
            <person name="Chen S."/>
            <person name="Lapointe G."/>
        </authorList>
    </citation>
    <scope>NUCLEOTIDE SEQUENCE [LARGE SCALE GENOMIC DNA]</scope>
    <source>
        <strain evidence="7 8">3CT49</strain>
    </source>
</reference>
<dbReference type="PRINTS" id="PR00032">
    <property type="entry name" value="HTHARAC"/>
</dbReference>
<dbReference type="InterPro" id="IPR020449">
    <property type="entry name" value="Tscrpt_reg_AraC-type_HTH"/>
</dbReference>
<feature type="domain" description="HTH araC/xylS-type" evidence="5">
    <location>
        <begin position="413"/>
        <end position="513"/>
    </location>
</feature>
<dbReference type="InterPro" id="IPR018060">
    <property type="entry name" value="HTH_AraC"/>
</dbReference>
<dbReference type="InterPro" id="IPR001789">
    <property type="entry name" value="Sig_transdc_resp-reg_receiver"/>
</dbReference>
<dbReference type="RefSeq" id="WP_155620632.1">
    <property type="nucleotide sequence ID" value="NZ_CP086393.1"/>
</dbReference>
<evidence type="ECO:0000256" key="4">
    <source>
        <dbReference type="PROSITE-ProRule" id="PRU00169"/>
    </source>
</evidence>
<protein>
    <submittedName>
        <fullName evidence="7">Response regulator</fullName>
    </submittedName>
</protein>
<dbReference type="AlphaFoldDB" id="A0A6N8EYA9"/>
<organism evidence="7 8">
    <name type="scientific">Paenibacillus macerans</name>
    <name type="common">Bacillus macerans</name>
    <dbReference type="NCBI Taxonomy" id="44252"/>
    <lineage>
        <taxon>Bacteria</taxon>
        <taxon>Bacillati</taxon>
        <taxon>Bacillota</taxon>
        <taxon>Bacilli</taxon>
        <taxon>Bacillales</taxon>
        <taxon>Paenibacillaceae</taxon>
        <taxon>Paenibacillus</taxon>
    </lineage>
</organism>
<gene>
    <name evidence="7" type="ORF">GNQ08_19780</name>
</gene>
<dbReference type="SMART" id="SM00342">
    <property type="entry name" value="HTH_ARAC"/>
    <property type="match status" value="1"/>
</dbReference>
<dbReference type="PANTHER" id="PTHR43280">
    <property type="entry name" value="ARAC-FAMILY TRANSCRIPTIONAL REGULATOR"/>
    <property type="match status" value="1"/>
</dbReference>